<dbReference type="Proteomes" id="UP000321306">
    <property type="component" value="Unassembled WGS sequence"/>
</dbReference>
<accession>A0A511NB85</accession>
<protein>
    <submittedName>
        <fullName evidence="1">Uncharacterized protein</fullName>
    </submittedName>
</protein>
<gene>
    <name evidence="1" type="ORF">DC3_56990</name>
</gene>
<reference evidence="1 2" key="1">
    <citation type="submission" date="2019-07" db="EMBL/GenBank/DDBJ databases">
        <title>Whole genome shotgun sequence of Deinococcus cellulosilyticus NBRC 106333.</title>
        <authorList>
            <person name="Hosoyama A."/>
            <person name="Uohara A."/>
            <person name="Ohji S."/>
            <person name="Ichikawa N."/>
        </authorList>
    </citation>
    <scope>NUCLEOTIDE SEQUENCE [LARGE SCALE GENOMIC DNA]</scope>
    <source>
        <strain evidence="1 2">NBRC 106333</strain>
    </source>
</reference>
<evidence type="ECO:0000313" key="1">
    <source>
        <dbReference type="EMBL" id="GEM50064.1"/>
    </source>
</evidence>
<keyword evidence="2" id="KW-1185">Reference proteome</keyword>
<dbReference type="EMBL" id="BJXB01000055">
    <property type="protein sequence ID" value="GEM50064.1"/>
    <property type="molecule type" value="Genomic_DNA"/>
</dbReference>
<name>A0A511NB85_DEIC1</name>
<comment type="caution">
    <text evidence="1">The sequence shown here is derived from an EMBL/GenBank/DDBJ whole genome shotgun (WGS) entry which is preliminary data.</text>
</comment>
<evidence type="ECO:0000313" key="2">
    <source>
        <dbReference type="Proteomes" id="UP000321306"/>
    </source>
</evidence>
<proteinExistence type="predicted"/>
<organism evidence="1 2">
    <name type="scientific">Deinococcus cellulosilyticus (strain DSM 18568 / NBRC 106333 / KACC 11606 / 5516J-15)</name>
    <dbReference type="NCBI Taxonomy" id="1223518"/>
    <lineage>
        <taxon>Bacteria</taxon>
        <taxon>Thermotogati</taxon>
        <taxon>Deinococcota</taxon>
        <taxon>Deinococci</taxon>
        <taxon>Deinococcales</taxon>
        <taxon>Deinococcaceae</taxon>
        <taxon>Deinococcus</taxon>
    </lineage>
</organism>
<dbReference type="AlphaFoldDB" id="A0A511NB85"/>
<dbReference type="RefSeq" id="WP_146891858.1">
    <property type="nucleotide sequence ID" value="NZ_BJXB01000055.1"/>
</dbReference>
<sequence>MEPKNILVERMSDLFALEGAKRSLIPYYLGKKYLNIEYEEISEIQEEVRHMISLIDQYYYEKKQIDNMYFERIEHLLQRLLDMGLEDTLPTYSVLMINVAISIITSNESVLDLDDRNEALRHLIDNYGGMMLLLDYLHNYNGEVFDLLSLSQHKFVFYNHENDFLDKLLNKLTDSEFEACLQYCQSQIENDKYDTDKIKKYL</sequence>